<accession>A0A6J4U4H0</accession>
<protein>
    <submittedName>
        <fullName evidence="1">Uncharacterized protein</fullName>
    </submittedName>
</protein>
<evidence type="ECO:0000313" key="1">
    <source>
        <dbReference type="EMBL" id="CAA9540235.1"/>
    </source>
</evidence>
<dbReference type="AlphaFoldDB" id="A0A6J4U4H0"/>
<dbReference type="EMBL" id="CADCVX010000659">
    <property type="protein sequence ID" value="CAA9540235.1"/>
    <property type="molecule type" value="Genomic_DNA"/>
</dbReference>
<reference evidence="1" key="1">
    <citation type="submission" date="2020-02" db="EMBL/GenBank/DDBJ databases">
        <authorList>
            <person name="Meier V. D."/>
        </authorList>
    </citation>
    <scope>NUCLEOTIDE SEQUENCE</scope>
    <source>
        <strain evidence="1">AVDCRST_MAG91</strain>
    </source>
</reference>
<gene>
    <name evidence="1" type="ORF">AVDCRST_MAG91-3786</name>
</gene>
<proteinExistence type="predicted"/>
<sequence length="151" mass="16727">MLIGSIGERTACLIDGNADGIFDSHFGNKVQFEGFPIVRGKYPKKPGALQSLPYKETDPAVLSGSYTIAIQYRGDANLSGKHMFRTTFSGPKDKSALSQWTAIPGKGLPREASIMGSRFTILEELGPQVRLRVDRTMPEQPFQVIRTFSYR</sequence>
<name>A0A6J4U4H0_9SPHN</name>
<organism evidence="1">
    <name type="scientific">uncultured Sphingomonadaceae bacterium</name>
    <dbReference type="NCBI Taxonomy" id="169976"/>
    <lineage>
        <taxon>Bacteria</taxon>
        <taxon>Pseudomonadati</taxon>
        <taxon>Pseudomonadota</taxon>
        <taxon>Alphaproteobacteria</taxon>
        <taxon>Sphingomonadales</taxon>
        <taxon>Sphingomonadaceae</taxon>
        <taxon>environmental samples</taxon>
    </lineage>
</organism>